<keyword evidence="12" id="KW-1015">Disulfide bond</keyword>
<dbReference type="InterPro" id="IPR003406">
    <property type="entry name" value="Glyco_trans_14"/>
</dbReference>
<dbReference type="Pfam" id="PF02485">
    <property type="entry name" value="Branch"/>
    <property type="match status" value="1"/>
</dbReference>
<dbReference type="AlphaFoldDB" id="A0A0E4CWE9"/>
<proteinExistence type="predicted"/>
<organism evidence="15 16">
    <name type="scientific">Paenibacillus riograndensis SBR5</name>
    <dbReference type="NCBI Taxonomy" id="1073571"/>
    <lineage>
        <taxon>Bacteria</taxon>
        <taxon>Bacillati</taxon>
        <taxon>Bacillota</taxon>
        <taxon>Bacilli</taxon>
        <taxon>Bacillales</taxon>
        <taxon>Paenibacillaceae</taxon>
        <taxon>Paenibacillus</taxon>
        <taxon>Paenibacillus sonchi group</taxon>
    </lineage>
</organism>
<evidence type="ECO:0000256" key="10">
    <source>
        <dbReference type="ARBA" id="ARBA00023034"/>
    </source>
</evidence>
<evidence type="ECO:0000256" key="9">
    <source>
        <dbReference type="ARBA" id="ARBA00022989"/>
    </source>
</evidence>
<protein>
    <recommendedName>
        <fullName evidence="14">Peptide O-xylosyltransferase</fullName>
    </recommendedName>
</protein>
<keyword evidence="13" id="KW-0325">Glycoprotein</keyword>
<keyword evidence="6" id="KW-0479">Metal-binding</keyword>
<keyword evidence="10" id="KW-0333">Golgi apparatus</keyword>
<accession>A0A0E4CWE9</accession>
<evidence type="ECO:0000256" key="14">
    <source>
        <dbReference type="ARBA" id="ARBA00042865"/>
    </source>
</evidence>
<evidence type="ECO:0000256" key="12">
    <source>
        <dbReference type="ARBA" id="ARBA00023157"/>
    </source>
</evidence>
<dbReference type="GO" id="GO:0016020">
    <property type="term" value="C:membrane"/>
    <property type="evidence" value="ECO:0007669"/>
    <property type="project" value="InterPro"/>
</dbReference>
<evidence type="ECO:0000256" key="2">
    <source>
        <dbReference type="ARBA" id="ARBA00004648"/>
    </source>
</evidence>
<dbReference type="GO" id="GO:0030158">
    <property type="term" value="F:protein xylosyltransferase activity"/>
    <property type="evidence" value="ECO:0007669"/>
    <property type="project" value="InterPro"/>
</dbReference>
<evidence type="ECO:0000256" key="8">
    <source>
        <dbReference type="ARBA" id="ARBA00022968"/>
    </source>
</evidence>
<keyword evidence="4" id="KW-0808">Transferase</keyword>
<keyword evidence="3" id="KW-0328">Glycosyltransferase</keyword>
<name>A0A0E4CWE9_9BACL</name>
<dbReference type="PANTHER" id="PTHR46025:SF3">
    <property type="entry name" value="XYLOSYLTRANSFERASE OXT"/>
    <property type="match status" value="1"/>
</dbReference>
<dbReference type="InterPro" id="IPR043538">
    <property type="entry name" value="XYLT"/>
</dbReference>
<gene>
    <name evidence="15" type="ORF">PRIO_2801</name>
</gene>
<evidence type="ECO:0000256" key="5">
    <source>
        <dbReference type="ARBA" id="ARBA00022692"/>
    </source>
</evidence>
<dbReference type="EMBL" id="LN831776">
    <property type="protein sequence ID" value="CQR55205.1"/>
    <property type="molecule type" value="Genomic_DNA"/>
</dbReference>
<evidence type="ECO:0000256" key="13">
    <source>
        <dbReference type="ARBA" id="ARBA00023180"/>
    </source>
</evidence>
<dbReference type="PATRIC" id="fig|1073571.4.peg.2990"/>
<evidence type="ECO:0000313" key="15">
    <source>
        <dbReference type="EMBL" id="CQR55205.1"/>
    </source>
</evidence>
<dbReference type="GO" id="GO:0046872">
    <property type="term" value="F:metal ion binding"/>
    <property type="evidence" value="ECO:0007669"/>
    <property type="project" value="UniProtKB-KW"/>
</dbReference>
<dbReference type="STRING" id="483937.AMQ84_06625"/>
<evidence type="ECO:0000256" key="6">
    <source>
        <dbReference type="ARBA" id="ARBA00022723"/>
    </source>
</evidence>
<evidence type="ECO:0000256" key="7">
    <source>
        <dbReference type="ARBA" id="ARBA00022824"/>
    </source>
</evidence>
<dbReference type="GO" id="GO:0050650">
    <property type="term" value="P:chondroitin sulfate proteoglycan biosynthetic process"/>
    <property type="evidence" value="ECO:0007669"/>
    <property type="project" value="TreeGrafter"/>
</dbReference>
<evidence type="ECO:0000313" key="16">
    <source>
        <dbReference type="Proteomes" id="UP000033163"/>
    </source>
</evidence>
<reference evidence="16" key="1">
    <citation type="submission" date="2015-03" db="EMBL/GenBank/DDBJ databases">
        <authorList>
            <person name="Wibberg D."/>
        </authorList>
    </citation>
    <scope>NUCLEOTIDE SEQUENCE [LARGE SCALE GENOMIC DNA]</scope>
</reference>
<sequence>MSERMNVLHNFKMAYVVLCHKNPEQINLLLESLTDEHVEFFLHVDRKSGIEAQILHREDIHFVKQPVDVQWGHYGQIECILKCFELIKEHGHFDYIHIISGQDLPLVSNRTIVDFFKEHQGKEFVKHLQLPNEAEMWGCMYRVSVYYPRFLVSRAKAVSEIRNRYINLVMSVPMLKRSLKHLPDALYKGSNWMSVTGECMEYILEYIRDNPGYVRLFKNSFCGDEIFFHSIILNSRFKHKVVNEIKRYTDWDTGPEFPRTLRAEDYERIRQKGTECFWGRKFDLDVDREIVQDILQLA</sequence>
<keyword evidence="9" id="KW-1133">Transmembrane helix</keyword>
<dbReference type="PANTHER" id="PTHR46025">
    <property type="entry name" value="XYLOSYLTRANSFERASE OXT"/>
    <property type="match status" value="1"/>
</dbReference>
<keyword evidence="8" id="KW-0735">Signal-anchor</keyword>
<evidence type="ECO:0000256" key="1">
    <source>
        <dbReference type="ARBA" id="ARBA00004323"/>
    </source>
</evidence>
<evidence type="ECO:0000256" key="3">
    <source>
        <dbReference type="ARBA" id="ARBA00022676"/>
    </source>
</evidence>
<comment type="subcellular location">
    <subcellularLocation>
        <location evidence="2">Endoplasmic reticulum membrane</location>
        <topology evidence="2">Single-pass type II membrane protein</topology>
    </subcellularLocation>
    <subcellularLocation>
        <location evidence="1">Golgi apparatus membrane</location>
        <topology evidence="1">Single-pass type II membrane protein</topology>
    </subcellularLocation>
</comment>
<keyword evidence="11" id="KW-0472">Membrane</keyword>
<keyword evidence="5" id="KW-0812">Transmembrane</keyword>
<evidence type="ECO:0000256" key="11">
    <source>
        <dbReference type="ARBA" id="ARBA00023136"/>
    </source>
</evidence>
<dbReference type="GO" id="GO:0015012">
    <property type="term" value="P:heparan sulfate proteoglycan biosynthetic process"/>
    <property type="evidence" value="ECO:0007669"/>
    <property type="project" value="TreeGrafter"/>
</dbReference>
<dbReference type="HOGENOM" id="CLU_032341_0_2_9"/>
<dbReference type="KEGG" id="pri:PRIO_2801"/>
<dbReference type="Proteomes" id="UP000033163">
    <property type="component" value="Chromosome I"/>
</dbReference>
<keyword evidence="7" id="KW-0256">Endoplasmic reticulum</keyword>
<evidence type="ECO:0000256" key="4">
    <source>
        <dbReference type="ARBA" id="ARBA00022679"/>
    </source>
</evidence>